<accession>L0ADG9</accession>
<dbReference type="Proteomes" id="UP000010469">
    <property type="component" value="Chromosome"/>
</dbReference>
<dbReference type="SUPFAM" id="SSF56300">
    <property type="entry name" value="Metallo-dependent phosphatases"/>
    <property type="match status" value="1"/>
</dbReference>
<dbReference type="InterPro" id="IPR029052">
    <property type="entry name" value="Metallo-depent_PP-like"/>
</dbReference>
<dbReference type="InParanoid" id="L0ADG9"/>
<keyword evidence="3" id="KW-1185">Reference proteome</keyword>
<dbReference type="eggNOG" id="arCOG01147">
    <property type="taxonomic scope" value="Archaea"/>
</dbReference>
<gene>
    <name evidence="2" type="ordered locus">Calag_1463</name>
</gene>
<name>L0ADG9_CALLD</name>
<dbReference type="HOGENOM" id="CLU_083277_0_0_2"/>
<dbReference type="GO" id="GO:0016787">
    <property type="term" value="F:hydrolase activity"/>
    <property type="evidence" value="ECO:0007669"/>
    <property type="project" value="UniProtKB-KW"/>
</dbReference>
<evidence type="ECO:0000313" key="2">
    <source>
        <dbReference type="EMBL" id="AFZ71167.1"/>
    </source>
</evidence>
<reference evidence="3" key="1">
    <citation type="submission" date="2012-03" db="EMBL/GenBank/DDBJ databases">
        <title>Complete genome of Caldisphaera lagunensis DSM 15908.</title>
        <authorList>
            <person name="Lucas S."/>
            <person name="Copeland A."/>
            <person name="Lapidus A."/>
            <person name="Glavina del Rio T."/>
            <person name="Dalin E."/>
            <person name="Tice H."/>
            <person name="Bruce D."/>
            <person name="Goodwin L."/>
            <person name="Pitluck S."/>
            <person name="Peters L."/>
            <person name="Mikhailova N."/>
            <person name="Teshima H."/>
            <person name="Kyrpides N."/>
            <person name="Mavromatis K."/>
            <person name="Ivanova N."/>
            <person name="Brettin T."/>
            <person name="Detter J.C."/>
            <person name="Han C."/>
            <person name="Larimer F."/>
            <person name="Land M."/>
            <person name="Hauser L."/>
            <person name="Markowitz V."/>
            <person name="Cheng J.-F."/>
            <person name="Hugenholtz P."/>
            <person name="Woyke T."/>
            <person name="Wu D."/>
            <person name="Spring S."/>
            <person name="Schroeder M."/>
            <person name="Brambilla E."/>
            <person name="Klenk H.-P."/>
            <person name="Eisen J.A."/>
        </authorList>
    </citation>
    <scope>NUCLEOTIDE SEQUENCE [LARGE SCALE GENOMIC DNA]</scope>
    <source>
        <strain evidence="3">DSM 15908 / JCM 11604 / IC-154</strain>
    </source>
</reference>
<dbReference type="InterPro" id="IPR004843">
    <property type="entry name" value="Calcineurin-like_PHP"/>
</dbReference>
<dbReference type="AlphaFoldDB" id="L0ADG9"/>
<evidence type="ECO:0000259" key="1">
    <source>
        <dbReference type="Pfam" id="PF00149"/>
    </source>
</evidence>
<dbReference type="Gene3D" id="3.60.21.10">
    <property type="match status" value="1"/>
</dbReference>
<dbReference type="KEGG" id="clg:Calag_1463"/>
<evidence type="ECO:0000313" key="3">
    <source>
        <dbReference type="Proteomes" id="UP000010469"/>
    </source>
</evidence>
<dbReference type="CDD" id="cd00838">
    <property type="entry name" value="MPP_superfamily"/>
    <property type="match status" value="1"/>
</dbReference>
<protein>
    <submittedName>
        <fullName evidence="2">Putative phosphohydrolase</fullName>
    </submittedName>
</protein>
<dbReference type="STRING" id="1056495.Calag_1463"/>
<feature type="domain" description="Calcineurin-like phosphoesterase" evidence="1">
    <location>
        <begin position="12"/>
        <end position="208"/>
    </location>
</feature>
<keyword evidence="2" id="KW-0378">Hydrolase</keyword>
<dbReference type="EMBL" id="CP003378">
    <property type="protein sequence ID" value="AFZ71167.1"/>
    <property type="molecule type" value="Genomic_DNA"/>
</dbReference>
<organism evidence="2 3">
    <name type="scientific">Caldisphaera lagunensis (strain DSM 15908 / JCM 11604 / ANMR 0165 / IC-154)</name>
    <dbReference type="NCBI Taxonomy" id="1056495"/>
    <lineage>
        <taxon>Archaea</taxon>
        <taxon>Thermoproteota</taxon>
        <taxon>Thermoprotei</taxon>
        <taxon>Acidilobales</taxon>
        <taxon>Caldisphaeraceae</taxon>
        <taxon>Caldisphaera</taxon>
    </lineage>
</organism>
<dbReference type="Pfam" id="PF00149">
    <property type="entry name" value="Metallophos"/>
    <property type="match status" value="1"/>
</dbReference>
<sequence>MAELRSKGFPLIYAASDIHYPHYFKIFKDSLDRLNEEPCLFLFAGDIIDKGKVEGAKFVFESIVKRFNKTKIVATFGNDEWNETWDTLRNQYAYVDWIVDDYKVYLCDNTSIAVIGTPGALDKPTRWQLKNINNIEEIYNERIKKIRELIINTKKSYQRIILLSHYALSKLTLKGENPYSYGELYSSKMEKVILETRPDVAIHGHAHKGTAFAMLQNIPIYNVAIPLVKGVTKIKFSKTIETFL</sequence>
<proteinExistence type="predicted"/>